<keyword evidence="2" id="KW-1185">Reference proteome</keyword>
<dbReference type="Pfam" id="PF12699">
    <property type="entry name" value="phiKZ_IP"/>
    <property type="match status" value="1"/>
</dbReference>
<dbReference type="EMBL" id="KF623294">
    <property type="protein sequence ID" value="AGX01948.1"/>
    <property type="molecule type" value="Genomic_DNA"/>
</dbReference>
<accession>W8D0K0</accession>
<name>W8D0K0_9CAUD</name>
<dbReference type="Proteomes" id="UP000204235">
    <property type="component" value="Segment"/>
</dbReference>
<dbReference type="InterPro" id="IPR024413">
    <property type="entry name" value="Phage_phiKZ_Orf92_int-head"/>
</dbReference>
<evidence type="ECO:0000313" key="1">
    <source>
        <dbReference type="EMBL" id="AGX01948.1"/>
    </source>
</evidence>
<evidence type="ECO:0000313" key="2">
    <source>
        <dbReference type="Proteomes" id="UP000204235"/>
    </source>
</evidence>
<proteinExistence type="predicted"/>
<dbReference type="KEGG" id="vg:18501115"/>
<reference evidence="1 2" key="1">
    <citation type="journal article" date="2014" name="FEMS Microbiol. Lett.">
        <title>The genome of the Erwinia amylovora phage PhiEaH1 reveals greater diversity and broadens the applicability of phages for the treatment of fire blight.</title>
        <authorList>
            <person name="Meczker K."/>
            <person name="Domotor D."/>
            <person name="Vass J."/>
            <person name="Rakhely G."/>
            <person name="Schneider G."/>
            <person name="Kovacs T."/>
        </authorList>
    </citation>
    <scope>NUCLEOTIDE SEQUENCE [LARGE SCALE GENOMIC DNA]</scope>
</reference>
<protein>
    <submittedName>
        <fullName evidence="1">Uncharacterized protein</fullName>
    </submittedName>
</protein>
<dbReference type="GeneID" id="18501115"/>
<sequence>MGRLARTLGAPSVENYGGSIDQEQAQAAQIELDTRTALEEMDEVEAQLNEVEPEGEMLTEAMTETYPEVIEILEEAQENGGISVESARLLNILNRVHGIEDAMSVSVESFSDSGRSAQSTRVAVEGLKATIKNWWQKLKAWFKKMRAKLKTWWEKTWAAAPRLKSNAQSIRERAQKTTSVAKEKKIEVVAANKVLGIDGKFPGAQGLATALSTAADTAGKLFETVQPKSIEVADNILKAIEAAKFSDEASLSSLGDNLVRAAADLNPDTQLFSKDVPDAKATGFGEIGEGLTLRRTEQMPGNQAIFVCFAPAGAGATGAADKIKGAADALARRKTTVTGVLAKDVDDSSVSVDTATTQQIISICDAVIKMADIIEGYKRKFAKSEEAHKNLDQAGDHVEREANDGDAKEGMSAILSDIRRIIPAARLLIDEPSAKLSGVFMSVGKNTLNYCNRSLSAY</sequence>
<organism evidence="1 2">
    <name type="scientific">Erwinia phage PhiEaH1</name>
    <dbReference type="NCBI Taxonomy" id="1401669"/>
    <lineage>
        <taxon>Viruses</taxon>
        <taxon>Duplodnaviria</taxon>
        <taxon>Heunggongvirae</taxon>
        <taxon>Uroviricota</taxon>
        <taxon>Caudoviricetes</taxon>
        <taxon>Chimalliviridae</taxon>
        <taxon>Iapetusvirus</taxon>
        <taxon>Iapetusvirus EaH1</taxon>
    </lineage>
</organism>
<dbReference type="RefSeq" id="YP_009010279.1">
    <property type="nucleotide sequence ID" value="NC_023610.1"/>
</dbReference>